<protein>
    <submittedName>
        <fullName evidence="1">Uncharacterized protein</fullName>
    </submittedName>
</protein>
<reference evidence="1" key="1">
    <citation type="submission" date="2014-11" db="EMBL/GenBank/DDBJ databases">
        <authorList>
            <person name="Amaro Gonzalez C."/>
        </authorList>
    </citation>
    <scope>NUCLEOTIDE SEQUENCE</scope>
</reference>
<organism evidence="1">
    <name type="scientific">Anguilla anguilla</name>
    <name type="common">European freshwater eel</name>
    <name type="synonym">Muraena anguilla</name>
    <dbReference type="NCBI Taxonomy" id="7936"/>
    <lineage>
        <taxon>Eukaryota</taxon>
        <taxon>Metazoa</taxon>
        <taxon>Chordata</taxon>
        <taxon>Craniata</taxon>
        <taxon>Vertebrata</taxon>
        <taxon>Euteleostomi</taxon>
        <taxon>Actinopterygii</taxon>
        <taxon>Neopterygii</taxon>
        <taxon>Teleostei</taxon>
        <taxon>Anguilliformes</taxon>
        <taxon>Anguillidae</taxon>
        <taxon>Anguilla</taxon>
    </lineage>
</organism>
<dbReference type="AlphaFoldDB" id="A0A0E9PB49"/>
<dbReference type="EMBL" id="GBXM01107070">
    <property type="protein sequence ID" value="JAH01507.1"/>
    <property type="molecule type" value="Transcribed_RNA"/>
</dbReference>
<sequence length="83" mass="9455">MLPKHCLCFLYIETSGSKPAKQKMVMLRGELGENVFYSLSKLRQRFLLLLAEVADTSAHLLCQAELKMCHRGAETEFEFVSNC</sequence>
<accession>A0A0E9PB49</accession>
<name>A0A0E9PB49_ANGAN</name>
<reference evidence="1" key="2">
    <citation type="journal article" date="2015" name="Fish Shellfish Immunol.">
        <title>Early steps in the European eel (Anguilla anguilla)-Vibrio vulnificus interaction in the gills: Role of the RtxA13 toxin.</title>
        <authorList>
            <person name="Callol A."/>
            <person name="Pajuelo D."/>
            <person name="Ebbesson L."/>
            <person name="Teles M."/>
            <person name="MacKenzie S."/>
            <person name="Amaro C."/>
        </authorList>
    </citation>
    <scope>NUCLEOTIDE SEQUENCE</scope>
</reference>
<proteinExistence type="predicted"/>
<evidence type="ECO:0000313" key="1">
    <source>
        <dbReference type="EMBL" id="JAH01507.1"/>
    </source>
</evidence>